<dbReference type="Pfam" id="PF07927">
    <property type="entry name" value="HicA_toxin"/>
    <property type="match status" value="1"/>
</dbReference>
<evidence type="ECO:0000256" key="5">
    <source>
        <dbReference type="ARBA" id="ARBA00022801"/>
    </source>
</evidence>
<dbReference type="InterPro" id="IPR038570">
    <property type="entry name" value="HicA_sf"/>
</dbReference>
<comment type="caution">
    <text evidence="8">The sequence shown here is derived from an EMBL/GenBank/DDBJ whole genome shotgun (WGS) entry which is preliminary data.</text>
</comment>
<keyword evidence="2" id="KW-1277">Toxin-antitoxin system</keyword>
<keyword evidence="3" id="KW-0540">Nuclease</keyword>
<gene>
    <name evidence="8" type="ORF">IBL25_12845</name>
</gene>
<accession>A0ABR7R7S4</accession>
<protein>
    <submittedName>
        <fullName evidence="8">Type II toxin-antitoxin system HicA family toxin</fullName>
    </submittedName>
</protein>
<evidence type="ECO:0000256" key="7">
    <source>
        <dbReference type="ARBA" id="ARBA00023016"/>
    </source>
</evidence>
<keyword evidence="9" id="KW-1185">Reference proteome</keyword>
<evidence type="ECO:0000313" key="8">
    <source>
        <dbReference type="EMBL" id="MBC9177829.1"/>
    </source>
</evidence>
<evidence type="ECO:0000256" key="4">
    <source>
        <dbReference type="ARBA" id="ARBA00022759"/>
    </source>
</evidence>
<evidence type="ECO:0000256" key="2">
    <source>
        <dbReference type="ARBA" id="ARBA00022649"/>
    </source>
</evidence>
<sequence>MRAREVLQKLKADGWCEDSQKGSHLHLIHPTKSGKVTVPVHGGKDISPMTLRLIERQSGLRLRPG</sequence>
<comment type="similarity">
    <text evidence="1">Belongs to the HicA mRNA interferase family.</text>
</comment>
<reference evidence="8 9" key="1">
    <citation type="journal article" date="2009" name="Int. J. Syst. Evol. Microbiol.">
        <title>Transfer of Teichococcus ludipueritiae and Muricoccus roseus to the genus Roseomonas, as Roseomonas ludipueritiae comb. nov. and Roseomonas rosea comb. nov., respectively, and emended description of the genus Roseomonas.</title>
        <authorList>
            <person name="Sanchez-Porro C."/>
            <person name="Gallego V."/>
            <person name="Busse H.J."/>
            <person name="Kampfer P."/>
            <person name="Ventosa A."/>
        </authorList>
    </citation>
    <scope>NUCLEOTIDE SEQUENCE [LARGE SCALE GENOMIC DNA]</scope>
    <source>
        <strain evidence="8 9">DSM 14915</strain>
    </source>
</reference>
<evidence type="ECO:0000313" key="9">
    <source>
        <dbReference type="Proteomes" id="UP000603940"/>
    </source>
</evidence>
<dbReference type="SUPFAM" id="SSF54786">
    <property type="entry name" value="YcfA/nrd intein domain"/>
    <property type="match status" value="1"/>
</dbReference>
<keyword evidence="5" id="KW-0378">Hydrolase</keyword>
<keyword evidence="6" id="KW-0694">RNA-binding</keyword>
<evidence type="ECO:0000256" key="6">
    <source>
        <dbReference type="ARBA" id="ARBA00022884"/>
    </source>
</evidence>
<keyword evidence="7" id="KW-0346">Stress response</keyword>
<dbReference type="Proteomes" id="UP000603940">
    <property type="component" value="Unassembled WGS sequence"/>
</dbReference>
<dbReference type="InterPro" id="IPR012933">
    <property type="entry name" value="HicA_mRNA_interferase"/>
</dbReference>
<dbReference type="RefSeq" id="WP_187778948.1">
    <property type="nucleotide sequence ID" value="NZ_JACTUZ010000051.1"/>
</dbReference>
<proteinExistence type="inferred from homology"/>
<keyword evidence="4" id="KW-0255">Endonuclease</keyword>
<dbReference type="EMBL" id="JACTUZ010000051">
    <property type="protein sequence ID" value="MBC9177829.1"/>
    <property type="molecule type" value="Genomic_DNA"/>
</dbReference>
<evidence type="ECO:0000256" key="1">
    <source>
        <dbReference type="ARBA" id="ARBA00006620"/>
    </source>
</evidence>
<evidence type="ECO:0000256" key="3">
    <source>
        <dbReference type="ARBA" id="ARBA00022722"/>
    </source>
</evidence>
<dbReference type="Gene3D" id="3.30.920.30">
    <property type="entry name" value="Hypothetical protein"/>
    <property type="match status" value="1"/>
</dbReference>
<organism evidence="8 9">
    <name type="scientific">Pseudoroseomonas ludipueritiae</name>
    <dbReference type="NCBI Taxonomy" id="198093"/>
    <lineage>
        <taxon>Bacteria</taxon>
        <taxon>Pseudomonadati</taxon>
        <taxon>Pseudomonadota</taxon>
        <taxon>Alphaproteobacteria</taxon>
        <taxon>Acetobacterales</taxon>
        <taxon>Acetobacteraceae</taxon>
        <taxon>Pseudoroseomonas</taxon>
    </lineage>
</organism>
<name>A0ABR7R7S4_9PROT</name>